<evidence type="ECO:0000313" key="6">
    <source>
        <dbReference type="Proteomes" id="UP000708148"/>
    </source>
</evidence>
<evidence type="ECO:0000256" key="3">
    <source>
        <dbReference type="RuleBase" id="RU003616"/>
    </source>
</evidence>
<feature type="domain" description="SHSP" evidence="4">
    <location>
        <begin position="39"/>
        <end position="155"/>
    </location>
</feature>
<dbReference type="EMBL" id="CAJHUC010000975">
    <property type="protein sequence ID" value="CAD7699233.1"/>
    <property type="molecule type" value="Genomic_DNA"/>
</dbReference>
<gene>
    <name evidence="5" type="ORF">OSTQU699_LOCUS4592</name>
</gene>
<dbReference type="SUPFAM" id="SSF49764">
    <property type="entry name" value="HSP20-like chaperones"/>
    <property type="match status" value="1"/>
</dbReference>
<keyword evidence="1" id="KW-0346">Stress response</keyword>
<dbReference type="Proteomes" id="UP000708148">
    <property type="component" value="Unassembled WGS sequence"/>
</dbReference>
<dbReference type="CDD" id="cd06464">
    <property type="entry name" value="ACD_sHsps-like"/>
    <property type="match status" value="1"/>
</dbReference>
<dbReference type="PROSITE" id="PS01031">
    <property type="entry name" value="SHSP"/>
    <property type="match status" value="1"/>
</dbReference>
<protein>
    <recommendedName>
        <fullName evidence="4">SHSP domain-containing protein</fullName>
    </recommendedName>
</protein>
<proteinExistence type="inferred from homology"/>
<dbReference type="Gene3D" id="2.60.40.790">
    <property type="match status" value="1"/>
</dbReference>
<dbReference type="OrthoDB" id="1245404at2759"/>
<sequence>MALWHPFASDLEDRMGRLFDRALSSRLGHVWPALESDDFLHAGGDHPMDVAESPTEYRICADAPGMDPADIDVKFNDNKLTISGERKEEARQEGDDGRWVKVERKERSFTRSFVLPKNADPDKIAARLDRGVLTVSVAKREVADEGAKKIEVTTG</sequence>
<keyword evidence="6" id="KW-1185">Reference proteome</keyword>
<comment type="similarity">
    <text evidence="2 3">Belongs to the small heat shock protein (HSP20) family.</text>
</comment>
<evidence type="ECO:0000256" key="1">
    <source>
        <dbReference type="ARBA" id="ARBA00023016"/>
    </source>
</evidence>
<dbReference type="InterPro" id="IPR031107">
    <property type="entry name" value="Small_HSP"/>
</dbReference>
<accession>A0A8S1IZL2</accession>
<comment type="caution">
    <text evidence="5">The sequence shown here is derived from an EMBL/GenBank/DDBJ whole genome shotgun (WGS) entry which is preliminary data.</text>
</comment>
<dbReference type="AlphaFoldDB" id="A0A8S1IZL2"/>
<organism evidence="5 6">
    <name type="scientific">Ostreobium quekettii</name>
    <dbReference type="NCBI Taxonomy" id="121088"/>
    <lineage>
        <taxon>Eukaryota</taxon>
        <taxon>Viridiplantae</taxon>
        <taxon>Chlorophyta</taxon>
        <taxon>core chlorophytes</taxon>
        <taxon>Ulvophyceae</taxon>
        <taxon>TCBD clade</taxon>
        <taxon>Bryopsidales</taxon>
        <taxon>Ostreobineae</taxon>
        <taxon>Ostreobiaceae</taxon>
        <taxon>Ostreobium</taxon>
    </lineage>
</organism>
<evidence type="ECO:0000256" key="2">
    <source>
        <dbReference type="PROSITE-ProRule" id="PRU00285"/>
    </source>
</evidence>
<dbReference type="Pfam" id="PF00011">
    <property type="entry name" value="HSP20"/>
    <property type="match status" value="1"/>
</dbReference>
<dbReference type="InterPro" id="IPR002068">
    <property type="entry name" value="A-crystallin/Hsp20_dom"/>
</dbReference>
<dbReference type="PANTHER" id="PTHR11527">
    <property type="entry name" value="HEAT-SHOCK PROTEIN 20 FAMILY MEMBER"/>
    <property type="match status" value="1"/>
</dbReference>
<reference evidence="5" key="1">
    <citation type="submission" date="2020-12" db="EMBL/GenBank/DDBJ databases">
        <authorList>
            <person name="Iha C."/>
        </authorList>
    </citation>
    <scope>NUCLEOTIDE SEQUENCE</scope>
</reference>
<name>A0A8S1IZL2_9CHLO</name>
<evidence type="ECO:0000259" key="4">
    <source>
        <dbReference type="PROSITE" id="PS01031"/>
    </source>
</evidence>
<dbReference type="InterPro" id="IPR008978">
    <property type="entry name" value="HSP20-like_chaperone"/>
</dbReference>
<evidence type="ECO:0000313" key="5">
    <source>
        <dbReference type="EMBL" id="CAD7699233.1"/>
    </source>
</evidence>